<name>A0A7R9AYX8_TIMSH</name>
<keyword evidence="8" id="KW-0807">Transducer</keyword>
<keyword evidence="6 10" id="KW-0472">Membrane</keyword>
<feature type="transmembrane region" description="Helical" evidence="10">
    <location>
        <begin position="80"/>
        <end position="102"/>
    </location>
</feature>
<evidence type="ECO:0000256" key="6">
    <source>
        <dbReference type="ARBA" id="ARBA00023136"/>
    </source>
</evidence>
<evidence type="ECO:0000256" key="5">
    <source>
        <dbReference type="ARBA" id="ARBA00023040"/>
    </source>
</evidence>
<accession>A0A7R9AYX8</accession>
<feature type="compositionally biased region" description="Low complexity" evidence="9">
    <location>
        <begin position="210"/>
        <end position="226"/>
    </location>
</feature>
<feature type="transmembrane region" description="Helical" evidence="10">
    <location>
        <begin position="44"/>
        <end position="68"/>
    </location>
</feature>
<evidence type="ECO:0000256" key="7">
    <source>
        <dbReference type="ARBA" id="ARBA00023170"/>
    </source>
</evidence>
<dbReference type="Pfam" id="PF00001">
    <property type="entry name" value="7tm_1"/>
    <property type="match status" value="1"/>
</dbReference>
<proteinExistence type="inferred from homology"/>
<dbReference type="InterPro" id="IPR017452">
    <property type="entry name" value="GPCR_Rhodpsn_7TM"/>
</dbReference>
<feature type="domain" description="G-protein coupled receptors family 1 profile" evidence="11">
    <location>
        <begin position="1"/>
        <end position="100"/>
    </location>
</feature>
<dbReference type="PROSITE" id="PS50262">
    <property type="entry name" value="G_PROTEIN_RECEP_F1_2"/>
    <property type="match status" value="1"/>
</dbReference>
<keyword evidence="4 10" id="KW-1133">Transmembrane helix</keyword>
<dbReference type="PANTHER" id="PTHR24238">
    <property type="entry name" value="G-PROTEIN COUPLED RECEPTOR"/>
    <property type="match status" value="1"/>
</dbReference>
<organism evidence="12">
    <name type="scientific">Timema shepardi</name>
    <name type="common">Walking stick</name>
    <dbReference type="NCBI Taxonomy" id="629360"/>
    <lineage>
        <taxon>Eukaryota</taxon>
        <taxon>Metazoa</taxon>
        <taxon>Ecdysozoa</taxon>
        <taxon>Arthropoda</taxon>
        <taxon>Hexapoda</taxon>
        <taxon>Insecta</taxon>
        <taxon>Pterygota</taxon>
        <taxon>Neoptera</taxon>
        <taxon>Polyneoptera</taxon>
        <taxon>Phasmatodea</taxon>
        <taxon>Timematodea</taxon>
        <taxon>Timematoidea</taxon>
        <taxon>Timematidae</taxon>
        <taxon>Timema</taxon>
    </lineage>
</organism>
<dbReference type="GO" id="GO:0008188">
    <property type="term" value="F:neuropeptide receptor activity"/>
    <property type="evidence" value="ECO:0007669"/>
    <property type="project" value="TreeGrafter"/>
</dbReference>
<protein>
    <recommendedName>
        <fullName evidence="11">G-protein coupled receptors family 1 profile domain-containing protein</fullName>
    </recommendedName>
</protein>
<sequence length="226" mass="24362">MRRGLAAASPRFPSTGCHSVRLGQRLSVAVQEDSVKHGTTVIRMLFVVVAEFFVCWAPLHVLNTWYLFSPEVVYKHVGSTGVSLVQLLAYISSCCNPITYCFMNRKFRQSFLGIFDCYHCLGGAGSCPSRLSGAPRDGAGVCAVGNNNSDVSGNESTVFAGRASGAGRSGPRTGHVVEAPGDDDESFRYRITWKSSGHPHPQRINNPTPSSSSSCARSISFSDLYS</sequence>
<dbReference type="PRINTS" id="PR00237">
    <property type="entry name" value="GPCRRHODOPSN"/>
</dbReference>
<evidence type="ECO:0000256" key="1">
    <source>
        <dbReference type="ARBA" id="ARBA00004141"/>
    </source>
</evidence>
<keyword evidence="5" id="KW-0297">G-protein coupled receptor</keyword>
<evidence type="ECO:0000256" key="10">
    <source>
        <dbReference type="SAM" id="Phobius"/>
    </source>
</evidence>
<dbReference type="EMBL" id="OC003234">
    <property type="protein sequence ID" value="CAD7262994.1"/>
    <property type="molecule type" value="Genomic_DNA"/>
</dbReference>
<evidence type="ECO:0000256" key="9">
    <source>
        <dbReference type="SAM" id="MobiDB-lite"/>
    </source>
</evidence>
<evidence type="ECO:0000256" key="2">
    <source>
        <dbReference type="ARBA" id="ARBA00010663"/>
    </source>
</evidence>
<dbReference type="GO" id="GO:0005886">
    <property type="term" value="C:plasma membrane"/>
    <property type="evidence" value="ECO:0007669"/>
    <property type="project" value="TreeGrafter"/>
</dbReference>
<evidence type="ECO:0000256" key="3">
    <source>
        <dbReference type="ARBA" id="ARBA00022692"/>
    </source>
</evidence>
<keyword evidence="3 10" id="KW-0812">Transmembrane</keyword>
<reference evidence="12" key="1">
    <citation type="submission" date="2020-11" db="EMBL/GenBank/DDBJ databases">
        <authorList>
            <person name="Tran Van P."/>
        </authorList>
    </citation>
    <scope>NUCLEOTIDE SEQUENCE</scope>
</reference>
<keyword evidence="7" id="KW-0675">Receptor</keyword>
<dbReference type="AlphaFoldDB" id="A0A7R9AYX8"/>
<feature type="region of interest" description="Disordered" evidence="9">
    <location>
        <begin position="194"/>
        <end position="226"/>
    </location>
</feature>
<evidence type="ECO:0000256" key="8">
    <source>
        <dbReference type="ARBA" id="ARBA00023224"/>
    </source>
</evidence>
<dbReference type="SUPFAM" id="SSF81321">
    <property type="entry name" value="Family A G protein-coupled receptor-like"/>
    <property type="match status" value="1"/>
</dbReference>
<comment type="subcellular location">
    <subcellularLocation>
        <location evidence="1">Membrane</location>
        <topology evidence="1">Multi-pass membrane protein</topology>
    </subcellularLocation>
</comment>
<comment type="similarity">
    <text evidence="2">Belongs to the G-protein coupled receptor 1 family.</text>
</comment>
<evidence type="ECO:0000313" key="12">
    <source>
        <dbReference type="EMBL" id="CAD7262994.1"/>
    </source>
</evidence>
<dbReference type="Gene3D" id="1.20.1070.10">
    <property type="entry name" value="Rhodopsin 7-helix transmembrane proteins"/>
    <property type="match status" value="1"/>
</dbReference>
<dbReference type="PANTHER" id="PTHR24238:SF46">
    <property type="entry name" value="GASTRIN_CHOLECYSTOKININ TYPE B RECEPTOR"/>
    <property type="match status" value="1"/>
</dbReference>
<evidence type="ECO:0000256" key="4">
    <source>
        <dbReference type="ARBA" id="ARBA00022989"/>
    </source>
</evidence>
<evidence type="ECO:0000259" key="11">
    <source>
        <dbReference type="PROSITE" id="PS50262"/>
    </source>
</evidence>
<dbReference type="InterPro" id="IPR000276">
    <property type="entry name" value="GPCR_Rhodpsn"/>
</dbReference>
<gene>
    <name evidence="12" type="ORF">TSIB3V08_LOCUS7088</name>
</gene>